<dbReference type="EMBL" id="JAODUO010000218">
    <property type="protein sequence ID" value="KAK2185929.1"/>
    <property type="molecule type" value="Genomic_DNA"/>
</dbReference>
<keyword evidence="3" id="KW-1185">Reference proteome</keyword>
<comment type="caution">
    <text evidence="2">The sequence shown here is derived from an EMBL/GenBank/DDBJ whole genome shotgun (WGS) entry which is preliminary data.</text>
</comment>
<dbReference type="AlphaFoldDB" id="A0AAD9UE20"/>
<evidence type="ECO:0000256" key="1">
    <source>
        <dbReference type="SAM" id="MobiDB-lite"/>
    </source>
</evidence>
<feature type="region of interest" description="Disordered" evidence="1">
    <location>
        <begin position="1"/>
        <end position="36"/>
    </location>
</feature>
<sequence>MFSRHVTNADGSRTTRTQDVGGCGVDTRASKLDTAPHDSHIAVVMPKRSGSNSPSCVSALPFLAVDTSRAGPDTLYAD</sequence>
<proteinExistence type="predicted"/>
<evidence type="ECO:0000313" key="3">
    <source>
        <dbReference type="Proteomes" id="UP001209878"/>
    </source>
</evidence>
<protein>
    <submittedName>
        <fullName evidence="2">Uncharacterized protein</fullName>
    </submittedName>
</protein>
<gene>
    <name evidence="2" type="ORF">NP493_217g06019</name>
</gene>
<organism evidence="2 3">
    <name type="scientific">Ridgeia piscesae</name>
    <name type="common">Tubeworm</name>
    <dbReference type="NCBI Taxonomy" id="27915"/>
    <lineage>
        <taxon>Eukaryota</taxon>
        <taxon>Metazoa</taxon>
        <taxon>Spiralia</taxon>
        <taxon>Lophotrochozoa</taxon>
        <taxon>Annelida</taxon>
        <taxon>Polychaeta</taxon>
        <taxon>Sedentaria</taxon>
        <taxon>Canalipalpata</taxon>
        <taxon>Sabellida</taxon>
        <taxon>Siboglinidae</taxon>
        <taxon>Ridgeia</taxon>
    </lineage>
</organism>
<reference evidence="2" key="1">
    <citation type="journal article" date="2023" name="Mol. Biol. Evol.">
        <title>Third-Generation Sequencing Reveals the Adaptive Role of the Epigenome in Three Deep-Sea Polychaetes.</title>
        <authorList>
            <person name="Perez M."/>
            <person name="Aroh O."/>
            <person name="Sun Y."/>
            <person name="Lan Y."/>
            <person name="Juniper S.K."/>
            <person name="Young C.R."/>
            <person name="Angers B."/>
            <person name="Qian P.Y."/>
        </authorList>
    </citation>
    <scope>NUCLEOTIDE SEQUENCE</scope>
    <source>
        <strain evidence="2">R07B-5</strain>
    </source>
</reference>
<dbReference type="Proteomes" id="UP001209878">
    <property type="component" value="Unassembled WGS sequence"/>
</dbReference>
<evidence type="ECO:0000313" key="2">
    <source>
        <dbReference type="EMBL" id="KAK2185929.1"/>
    </source>
</evidence>
<name>A0AAD9UE20_RIDPI</name>
<feature type="compositionally biased region" description="Polar residues" evidence="1">
    <location>
        <begin position="1"/>
        <end position="18"/>
    </location>
</feature>
<accession>A0AAD9UE20</accession>